<accession>A0A2Z4JCL5</accession>
<protein>
    <submittedName>
        <fullName evidence="2">Iron reductase</fullName>
    </submittedName>
</protein>
<organism evidence="2 3">
    <name type="scientific">Streptomyces cadmiisoli</name>
    <dbReference type="NCBI Taxonomy" id="2184053"/>
    <lineage>
        <taxon>Bacteria</taxon>
        <taxon>Bacillati</taxon>
        <taxon>Actinomycetota</taxon>
        <taxon>Actinomycetes</taxon>
        <taxon>Kitasatosporales</taxon>
        <taxon>Streptomycetaceae</taxon>
        <taxon>Streptomyces</taxon>
        <taxon>Streptomyces aurantiacus group</taxon>
    </lineage>
</organism>
<dbReference type="EMBL" id="CP030073">
    <property type="protein sequence ID" value="AWW42861.1"/>
    <property type="molecule type" value="Genomic_DNA"/>
</dbReference>
<dbReference type="Pfam" id="PF11575">
    <property type="entry name" value="FhuF_C"/>
    <property type="match status" value="1"/>
</dbReference>
<evidence type="ECO:0000313" key="2">
    <source>
        <dbReference type="EMBL" id="AWW42861.1"/>
    </source>
</evidence>
<evidence type="ECO:0000259" key="1">
    <source>
        <dbReference type="Pfam" id="PF11575"/>
    </source>
</evidence>
<keyword evidence="3" id="KW-1185">Reference proteome</keyword>
<dbReference type="GO" id="GO:0051537">
    <property type="term" value="F:2 iron, 2 sulfur cluster binding"/>
    <property type="evidence" value="ECO:0007669"/>
    <property type="project" value="InterPro"/>
</dbReference>
<evidence type="ECO:0000313" key="3">
    <source>
        <dbReference type="Proteomes" id="UP000249616"/>
    </source>
</evidence>
<dbReference type="KEGG" id="scad:DN051_35860"/>
<gene>
    <name evidence="2" type="ORF">DN051_35860</name>
</gene>
<dbReference type="AlphaFoldDB" id="A0A2Z4JCL5"/>
<reference evidence="2 3" key="1">
    <citation type="journal article" date="2019" name="Int. J. Syst. Evol. Microbiol.">
        <title>Streptomyces cadmiisoli sp. nov., a novel actinomycete isolated from cadmium-contaminated soil.</title>
        <authorList>
            <person name="Li K."/>
            <person name="Tang X."/>
            <person name="Zhao J."/>
            <person name="Guo Y."/>
            <person name="Tang Y."/>
            <person name="Gao J."/>
        </authorList>
    </citation>
    <scope>NUCLEOTIDE SEQUENCE [LARGE SCALE GENOMIC DNA]</scope>
    <source>
        <strain evidence="2 3">ZFG47</strain>
    </source>
</reference>
<feature type="domain" description="Ferric siderophore reductase C-terminal" evidence="1">
    <location>
        <begin position="205"/>
        <end position="223"/>
    </location>
</feature>
<name>A0A2Z4JCL5_9ACTN</name>
<sequence>MRRAPAGAVAAALEDVAALGPFFTIEPGGTDQGRHPVEDSYAAGCADLIAAKADRYGTRELRVGASIVQLGHAARLWSPVLACTVLHGIVPDLHGLRRADDGPALHLPERPTGWYADDAPHLTDVLYEVVVAQHLDVLAAGLRVKVAPGLSAGNAASALAESARAIVAARPDLRRTLGALLDDLLRTGRLAGTGTVVGPDLRFRRRSCCLYYRVPSGVKCEDCSLTGPAGSRGPTC</sequence>
<proteinExistence type="predicted"/>
<dbReference type="Proteomes" id="UP000249616">
    <property type="component" value="Chromosome"/>
</dbReference>
<dbReference type="InterPro" id="IPR024726">
    <property type="entry name" value="FhuF_C"/>
</dbReference>